<dbReference type="AlphaFoldDB" id="R0KPV9"/>
<dbReference type="Proteomes" id="UP000016927">
    <property type="component" value="Unassembled WGS sequence"/>
</dbReference>
<evidence type="ECO:0000313" key="2">
    <source>
        <dbReference type="EMBL" id="EOB12751.1"/>
    </source>
</evidence>
<dbReference type="VEuPathDB" id="MicrosporidiaDB:NBO_371g0005"/>
<sequence>MENNYEIYIHFNKKELLCIASELTFDEKDFTLIHLKLYAPKKKDSEEKGMLYYDPDEKSIERDVDGTFIFELNDHDPERLRKKKINNLKEMTTFYIDSITNLDRECCNLERKHGEFNKILGKIEVELEENLKSLKTAVNSTEHDRRAFELCQNELYDRKRDYASYKIRNVVAIEEKKKKKELVLTNMFNMLLKNFDQPSTPISSTHDETAAPPLTLKNERNYSEINGESDLSSLKTPDIKNGH</sequence>
<proteinExistence type="predicted"/>
<evidence type="ECO:0000313" key="3">
    <source>
        <dbReference type="Proteomes" id="UP000016927"/>
    </source>
</evidence>
<gene>
    <name evidence="2" type="ORF">NBO_371g0005</name>
</gene>
<feature type="region of interest" description="Disordered" evidence="1">
    <location>
        <begin position="199"/>
        <end position="243"/>
    </location>
</feature>
<accession>R0KPV9</accession>
<dbReference type="HOGENOM" id="CLU_1142860_0_0_1"/>
<organism evidence="2 3">
    <name type="scientific">Nosema bombycis (strain CQ1 / CVCC 102059)</name>
    <name type="common">Microsporidian parasite</name>
    <name type="synonym">Pebrine of silkworm</name>
    <dbReference type="NCBI Taxonomy" id="578461"/>
    <lineage>
        <taxon>Eukaryota</taxon>
        <taxon>Fungi</taxon>
        <taxon>Fungi incertae sedis</taxon>
        <taxon>Microsporidia</taxon>
        <taxon>Nosematidae</taxon>
        <taxon>Nosema</taxon>
    </lineage>
</organism>
<dbReference type="EMBL" id="KB909279">
    <property type="protein sequence ID" value="EOB12751.1"/>
    <property type="molecule type" value="Genomic_DNA"/>
</dbReference>
<evidence type="ECO:0000256" key="1">
    <source>
        <dbReference type="SAM" id="MobiDB-lite"/>
    </source>
</evidence>
<name>R0KPV9_NOSB1</name>
<reference evidence="2 3" key="1">
    <citation type="journal article" date="2013" name="BMC Genomics">
        <title>Comparative genomics of parasitic silkworm microsporidia reveal an association between genome expansion and host adaptation.</title>
        <authorList>
            <person name="Pan G."/>
            <person name="Xu J."/>
            <person name="Li T."/>
            <person name="Xia Q."/>
            <person name="Liu S.L."/>
            <person name="Zhang G."/>
            <person name="Li S."/>
            <person name="Li C."/>
            <person name="Liu H."/>
            <person name="Yang L."/>
            <person name="Liu T."/>
            <person name="Zhang X."/>
            <person name="Wu Z."/>
            <person name="Fan W."/>
            <person name="Dang X."/>
            <person name="Xiang H."/>
            <person name="Tao M."/>
            <person name="Li Y."/>
            <person name="Hu J."/>
            <person name="Li Z."/>
            <person name="Lin L."/>
            <person name="Luo J."/>
            <person name="Geng L."/>
            <person name="Wang L."/>
            <person name="Long M."/>
            <person name="Wan Y."/>
            <person name="He N."/>
            <person name="Zhang Z."/>
            <person name="Lu C."/>
            <person name="Keeling P.J."/>
            <person name="Wang J."/>
            <person name="Xiang Z."/>
            <person name="Zhou Z."/>
        </authorList>
    </citation>
    <scope>NUCLEOTIDE SEQUENCE [LARGE SCALE GENOMIC DNA]</scope>
    <source>
        <strain evidence="3">CQ1 / CVCC 102059</strain>
    </source>
</reference>
<protein>
    <submittedName>
        <fullName evidence="2">Uncharacterized protein</fullName>
    </submittedName>
</protein>
<feature type="compositionally biased region" description="Polar residues" evidence="1">
    <location>
        <begin position="223"/>
        <end position="235"/>
    </location>
</feature>
<keyword evidence="3" id="KW-1185">Reference proteome</keyword>